<dbReference type="AlphaFoldDB" id="A0A085JJ81"/>
<comment type="similarity">
    <text evidence="2 4">Belongs to the bacterial solute-binding protein 3 family.</text>
</comment>
<evidence type="ECO:0000256" key="1">
    <source>
        <dbReference type="ARBA" id="ARBA00004196"/>
    </source>
</evidence>
<dbReference type="InterPro" id="IPR001638">
    <property type="entry name" value="Solute-binding_3/MltF_N"/>
</dbReference>
<feature type="domain" description="Solute-binding protein family 3/N-terminal" evidence="5">
    <location>
        <begin position="59"/>
        <end position="288"/>
    </location>
</feature>
<keyword evidence="7" id="KW-1185">Reference proteome</keyword>
<dbReference type="GO" id="GO:0030288">
    <property type="term" value="C:outer membrane-bounded periplasmic space"/>
    <property type="evidence" value="ECO:0007669"/>
    <property type="project" value="UniProtKB-ARBA"/>
</dbReference>
<dbReference type="PROSITE" id="PS01039">
    <property type="entry name" value="SBP_BACTERIAL_3"/>
    <property type="match status" value="1"/>
</dbReference>
<keyword evidence="3" id="KW-0732">Signal</keyword>
<dbReference type="Pfam" id="PF00497">
    <property type="entry name" value="SBP_bac_3"/>
    <property type="match status" value="1"/>
</dbReference>
<name>A0A085JJ81_9GAMM</name>
<comment type="subcellular location">
    <subcellularLocation>
        <location evidence="1">Cell envelope</location>
    </subcellularLocation>
</comment>
<protein>
    <submittedName>
        <fullName evidence="6">Periplasmic substrate-binding component of a lysine-arginine-ornithine transporter</fullName>
    </submittedName>
</protein>
<evidence type="ECO:0000313" key="6">
    <source>
        <dbReference type="EMBL" id="KFD20527.1"/>
    </source>
</evidence>
<dbReference type="SUPFAM" id="SSF53850">
    <property type="entry name" value="Periplasmic binding protein-like II"/>
    <property type="match status" value="1"/>
</dbReference>
<evidence type="ECO:0000256" key="2">
    <source>
        <dbReference type="ARBA" id="ARBA00010333"/>
    </source>
</evidence>
<dbReference type="SMART" id="SM00062">
    <property type="entry name" value="PBPb"/>
    <property type="match status" value="1"/>
</dbReference>
<sequence>MPLHGLILAGEGSSIRGDAPGKDHYNSDIQGDRKMQKKVKAVWMAAGLCAAFQVFAGDTLRFGLESQYPPFESRNTQGQPVGFDIDLGNAVCKAAHLKCQWVESSFDALIPALEAKKFDAINSAMNITAQREKIIDFTVPVYRIPSMLVARKGLNLQVTAEGLQGKNVGVLQGSIQEAYAKKHWETHGVNVVSYQDQNQVYNDMVAGRLDATLVMSAAGQSGFLNKPEGKDFAFAGKPVEDDAILGTGIGFGLRKGDTALKQQLDTAIETVKKDGTLTRLAARYFPGIDVNVKP</sequence>
<evidence type="ECO:0000256" key="3">
    <source>
        <dbReference type="ARBA" id="ARBA00022729"/>
    </source>
</evidence>
<dbReference type="CDD" id="cd13703">
    <property type="entry name" value="PBP2_HisJ_LAO"/>
    <property type="match status" value="1"/>
</dbReference>
<comment type="caution">
    <text evidence="6">The sequence shown here is derived from an EMBL/GenBank/DDBJ whole genome shotgun (WGS) entry which is preliminary data.</text>
</comment>
<evidence type="ECO:0000313" key="7">
    <source>
        <dbReference type="Proteomes" id="UP000028602"/>
    </source>
</evidence>
<dbReference type="eggNOG" id="COG0834">
    <property type="taxonomic scope" value="Bacteria"/>
</dbReference>
<dbReference type="Gene3D" id="3.40.190.10">
    <property type="entry name" value="Periplasmic binding protein-like II"/>
    <property type="match status" value="2"/>
</dbReference>
<reference evidence="6 7" key="1">
    <citation type="submission" date="2014-05" db="EMBL/GenBank/DDBJ databases">
        <title>ATOL: Assembling a taxonomically balanced genome-scale reconstruction of the evolutionary history of the Enterobacteriaceae.</title>
        <authorList>
            <person name="Plunkett G.III."/>
            <person name="Neeno-Eckwall E.C."/>
            <person name="Glasner J.D."/>
            <person name="Perna N.T."/>
        </authorList>
    </citation>
    <scope>NUCLEOTIDE SEQUENCE [LARGE SCALE GENOMIC DNA]</scope>
    <source>
        <strain evidence="6 7">ATCC 33301</strain>
    </source>
</reference>
<dbReference type="Proteomes" id="UP000028602">
    <property type="component" value="Unassembled WGS sequence"/>
</dbReference>
<dbReference type="InterPro" id="IPR018313">
    <property type="entry name" value="SBP_3_CS"/>
</dbReference>
<organism evidence="6 7">
    <name type="scientific">Tatumella ptyseos ATCC 33301</name>
    <dbReference type="NCBI Taxonomy" id="1005995"/>
    <lineage>
        <taxon>Bacteria</taxon>
        <taxon>Pseudomonadati</taxon>
        <taxon>Pseudomonadota</taxon>
        <taxon>Gammaproteobacteria</taxon>
        <taxon>Enterobacterales</taxon>
        <taxon>Erwiniaceae</taxon>
        <taxon>Tatumella</taxon>
    </lineage>
</organism>
<evidence type="ECO:0000256" key="4">
    <source>
        <dbReference type="RuleBase" id="RU003744"/>
    </source>
</evidence>
<proteinExistence type="inferred from homology"/>
<evidence type="ECO:0000259" key="5">
    <source>
        <dbReference type="SMART" id="SM00062"/>
    </source>
</evidence>
<dbReference type="EMBL" id="JMPR01000021">
    <property type="protein sequence ID" value="KFD20527.1"/>
    <property type="molecule type" value="Genomic_DNA"/>
</dbReference>
<gene>
    <name evidence="6" type="ORF">GTPT_1323</name>
</gene>
<dbReference type="PANTHER" id="PTHR35936:SF13">
    <property type="entry name" value="HISTIDINE-BINDING PERIPLASMIC PROTEIN"/>
    <property type="match status" value="1"/>
</dbReference>
<accession>A0A085JJ81</accession>
<dbReference type="PANTHER" id="PTHR35936">
    <property type="entry name" value="MEMBRANE-BOUND LYTIC MUREIN TRANSGLYCOSYLASE F"/>
    <property type="match status" value="1"/>
</dbReference>